<dbReference type="AlphaFoldDB" id="A0AAN9QWV7"/>
<protein>
    <submittedName>
        <fullName evidence="1">Uncharacterized protein</fullName>
    </submittedName>
</protein>
<accession>A0AAN9QWV7</accession>
<name>A0AAN9QWV7_PHACN</name>
<proteinExistence type="predicted"/>
<reference evidence="1 2" key="1">
    <citation type="submission" date="2024-01" db="EMBL/GenBank/DDBJ databases">
        <title>The genomes of 5 underutilized Papilionoideae crops provide insights into root nodulation and disease resistanc.</title>
        <authorList>
            <person name="Jiang F."/>
        </authorList>
    </citation>
    <scope>NUCLEOTIDE SEQUENCE [LARGE SCALE GENOMIC DNA]</scope>
    <source>
        <strain evidence="1">JINMINGXINNONG_FW02</strain>
        <tissue evidence="1">Leaves</tissue>
    </source>
</reference>
<dbReference type="Proteomes" id="UP001374584">
    <property type="component" value="Unassembled WGS sequence"/>
</dbReference>
<comment type="caution">
    <text evidence="1">The sequence shown here is derived from an EMBL/GenBank/DDBJ whole genome shotgun (WGS) entry which is preliminary data.</text>
</comment>
<dbReference type="EMBL" id="JAYMYR010000007">
    <property type="protein sequence ID" value="KAK7353480.1"/>
    <property type="molecule type" value="Genomic_DNA"/>
</dbReference>
<organism evidence="1 2">
    <name type="scientific">Phaseolus coccineus</name>
    <name type="common">Scarlet runner bean</name>
    <name type="synonym">Phaseolus multiflorus</name>
    <dbReference type="NCBI Taxonomy" id="3886"/>
    <lineage>
        <taxon>Eukaryota</taxon>
        <taxon>Viridiplantae</taxon>
        <taxon>Streptophyta</taxon>
        <taxon>Embryophyta</taxon>
        <taxon>Tracheophyta</taxon>
        <taxon>Spermatophyta</taxon>
        <taxon>Magnoliopsida</taxon>
        <taxon>eudicotyledons</taxon>
        <taxon>Gunneridae</taxon>
        <taxon>Pentapetalae</taxon>
        <taxon>rosids</taxon>
        <taxon>fabids</taxon>
        <taxon>Fabales</taxon>
        <taxon>Fabaceae</taxon>
        <taxon>Papilionoideae</taxon>
        <taxon>50 kb inversion clade</taxon>
        <taxon>NPAAA clade</taxon>
        <taxon>indigoferoid/millettioid clade</taxon>
        <taxon>Phaseoleae</taxon>
        <taxon>Phaseolus</taxon>
    </lineage>
</organism>
<evidence type="ECO:0000313" key="2">
    <source>
        <dbReference type="Proteomes" id="UP001374584"/>
    </source>
</evidence>
<evidence type="ECO:0000313" key="1">
    <source>
        <dbReference type="EMBL" id="KAK7353480.1"/>
    </source>
</evidence>
<keyword evidence="2" id="KW-1185">Reference proteome</keyword>
<gene>
    <name evidence="1" type="ORF">VNO80_18927</name>
</gene>
<sequence>MERRNRYLNDIAKEFLYLRQKSQWNINRRNDDKPRKSCLSGYVSEDKCSICLRNPSMLSYQQCLVHFALEPSDSGFIKGAVSSYIHSFINKKLLQIRVPLEDVICSSDKRNSGLVESFGASGCSNSQNQNLTCSEISKPDAVKKEQLVRSKEMELSELSPQDELEGNLFIFSIDNLIYSVAKSLPHDIDKAHQQRWDDVIVNQYLRDHSKNVAKTKP</sequence>